<proteinExistence type="predicted"/>
<feature type="compositionally biased region" description="Polar residues" evidence="1">
    <location>
        <begin position="18"/>
        <end position="30"/>
    </location>
</feature>
<sequence>MPREDVEGLVPHLLQSPGDFSSRNKQGMTKQHNHRIPLLGNPRRDRTHFVTNILYNPEYYPVNTMQEKVKQYISGIPQLGNTWNSEKPVHSNQEWRQIDFNLLRDSTNESFTIYQMIRDLSLEYNLHSLLYDGMENLDKIHGTMLNWLGLKNERNEYVKYFP</sequence>
<dbReference type="Proteomes" id="UP000324748">
    <property type="component" value="Unassembled WGS sequence"/>
</dbReference>
<evidence type="ECO:0000313" key="3">
    <source>
        <dbReference type="EMBL" id="KAA1126781.1"/>
    </source>
</evidence>
<accession>A0A5B0RLG4</accession>
<dbReference type="Proteomes" id="UP000325313">
    <property type="component" value="Unassembled WGS sequence"/>
</dbReference>
<organism evidence="3 5">
    <name type="scientific">Puccinia graminis f. sp. tritici</name>
    <dbReference type="NCBI Taxonomy" id="56615"/>
    <lineage>
        <taxon>Eukaryota</taxon>
        <taxon>Fungi</taxon>
        <taxon>Dikarya</taxon>
        <taxon>Basidiomycota</taxon>
        <taxon>Pucciniomycotina</taxon>
        <taxon>Pucciniomycetes</taxon>
        <taxon>Pucciniales</taxon>
        <taxon>Pucciniaceae</taxon>
        <taxon>Puccinia</taxon>
    </lineage>
</organism>
<evidence type="ECO:0000313" key="2">
    <source>
        <dbReference type="EMBL" id="KAA1076613.1"/>
    </source>
</evidence>
<protein>
    <submittedName>
        <fullName evidence="3">Uncharacterized protein</fullName>
    </submittedName>
</protein>
<gene>
    <name evidence="2" type="ORF">PGT21_013300</name>
    <name evidence="3" type="ORF">PGTUg99_019554</name>
</gene>
<feature type="region of interest" description="Disordered" evidence="1">
    <location>
        <begin position="1"/>
        <end position="41"/>
    </location>
</feature>
<dbReference type="AlphaFoldDB" id="A0A5B0RLG4"/>
<evidence type="ECO:0000256" key="1">
    <source>
        <dbReference type="SAM" id="MobiDB-lite"/>
    </source>
</evidence>
<dbReference type="EMBL" id="VDEP01000170">
    <property type="protein sequence ID" value="KAA1126781.1"/>
    <property type="molecule type" value="Genomic_DNA"/>
</dbReference>
<dbReference type="EMBL" id="VSWC01000145">
    <property type="protein sequence ID" value="KAA1076613.1"/>
    <property type="molecule type" value="Genomic_DNA"/>
</dbReference>
<evidence type="ECO:0000313" key="4">
    <source>
        <dbReference type="Proteomes" id="UP000324748"/>
    </source>
</evidence>
<comment type="caution">
    <text evidence="3">The sequence shown here is derived from an EMBL/GenBank/DDBJ whole genome shotgun (WGS) entry which is preliminary data.</text>
</comment>
<name>A0A5B0RLG4_PUCGR</name>
<keyword evidence="4" id="KW-1185">Reference proteome</keyword>
<reference evidence="4 5" key="1">
    <citation type="submission" date="2019-05" db="EMBL/GenBank/DDBJ databases">
        <title>Emergence of the Ug99 lineage of the wheat stem rust pathogen through somatic hybridization.</title>
        <authorList>
            <person name="Li F."/>
            <person name="Upadhyaya N.M."/>
            <person name="Sperschneider J."/>
            <person name="Matny O."/>
            <person name="Nguyen-Phuc H."/>
            <person name="Mago R."/>
            <person name="Raley C."/>
            <person name="Miller M.E."/>
            <person name="Silverstein K.A.T."/>
            <person name="Henningsen E."/>
            <person name="Hirsch C.D."/>
            <person name="Visser B."/>
            <person name="Pretorius Z.A."/>
            <person name="Steffenson B.J."/>
            <person name="Schwessinger B."/>
            <person name="Dodds P.N."/>
            <person name="Figueroa M."/>
        </authorList>
    </citation>
    <scope>NUCLEOTIDE SEQUENCE [LARGE SCALE GENOMIC DNA]</scope>
    <source>
        <strain evidence="2">21-0</strain>
        <strain evidence="3 5">Ug99</strain>
    </source>
</reference>
<evidence type="ECO:0000313" key="5">
    <source>
        <dbReference type="Proteomes" id="UP000325313"/>
    </source>
</evidence>